<gene>
    <name evidence="5" type="ORF">CM240_3238</name>
</gene>
<reference evidence="5 6" key="1">
    <citation type="submission" date="2013-11" db="EMBL/GenBank/DDBJ databases">
        <title>Complete genome sequence of Clostridum sp. M2/40.</title>
        <authorList>
            <person name="Wibberg D."/>
            <person name="Puehler A."/>
            <person name="Schlueter A."/>
        </authorList>
    </citation>
    <scope>NUCLEOTIDE SEQUENCE [LARGE SCALE GENOMIC DNA]</scope>
    <source>
        <strain evidence="6">M2/40</strain>
    </source>
</reference>
<dbReference type="STRING" id="1216932.CM240_3238"/>
<dbReference type="EMBL" id="HG917869">
    <property type="protein sequence ID" value="CDM70355.1"/>
    <property type="molecule type" value="Genomic_DNA"/>
</dbReference>
<proteinExistence type="predicted"/>
<dbReference type="GO" id="GO:0005524">
    <property type="term" value="F:ATP binding"/>
    <property type="evidence" value="ECO:0007669"/>
    <property type="project" value="UniProtKB-KW"/>
</dbReference>
<keyword evidence="2" id="KW-0547">Nucleotide-binding</keyword>
<dbReference type="KEGG" id="clt:CM240_3238"/>
<dbReference type="AlphaFoldDB" id="W6SKG1"/>
<keyword evidence="6" id="KW-1185">Reference proteome</keyword>
<dbReference type="eggNOG" id="COG1116">
    <property type="taxonomic scope" value="Bacteria"/>
</dbReference>
<evidence type="ECO:0000256" key="2">
    <source>
        <dbReference type="ARBA" id="ARBA00022741"/>
    </source>
</evidence>
<evidence type="ECO:0000313" key="5">
    <source>
        <dbReference type="EMBL" id="CDM70355.1"/>
    </source>
</evidence>
<dbReference type="GO" id="GO:0016887">
    <property type="term" value="F:ATP hydrolysis activity"/>
    <property type="evidence" value="ECO:0007669"/>
    <property type="project" value="InterPro"/>
</dbReference>
<dbReference type="PATRIC" id="fig|1216932.3.peg.3212"/>
<dbReference type="SUPFAM" id="SSF52540">
    <property type="entry name" value="P-loop containing nucleoside triphosphate hydrolases"/>
    <property type="match status" value="1"/>
</dbReference>
<sequence>MDIVLKKVCKSYNNEIILKDYDYVFKENQITYIKGKSGSGKTTLLRVLMGFESIDKGTIEGIDNKRISTVFQEDRLCENLSVMANIKLVSSNLNDSNIEEALDKVGMKDCKNKPAKELSGGMKRRAAILRALLYEFDLLILDEPFKGLDINTKKSVINFIKQKIKDKTVIIVTHDMEELDYFNGLKINICDFEKLV</sequence>
<dbReference type="PROSITE" id="PS50893">
    <property type="entry name" value="ABC_TRANSPORTER_2"/>
    <property type="match status" value="1"/>
</dbReference>
<evidence type="ECO:0000256" key="1">
    <source>
        <dbReference type="ARBA" id="ARBA00022448"/>
    </source>
</evidence>
<name>W6SKG1_9CLOT</name>
<evidence type="ECO:0000259" key="4">
    <source>
        <dbReference type="PROSITE" id="PS50893"/>
    </source>
</evidence>
<dbReference type="InterPro" id="IPR003593">
    <property type="entry name" value="AAA+_ATPase"/>
</dbReference>
<dbReference type="InterPro" id="IPR003439">
    <property type="entry name" value="ABC_transporter-like_ATP-bd"/>
</dbReference>
<dbReference type="PROSITE" id="PS00211">
    <property type="entry name" value="ABC_TRANSPORTER_1"/>
    <property type="match status" value="1"/>
</dbReference>
<dbReference type="InterPro" id="IPR017871">
    <property type="entry name" value="ABC_transporter-like_CS"/>
</dbReference>
<keyword evidence="3 5" id="KW-0067">ATP-binding</keyword>
<protein>
    <submittedName>
        <fullName evidence="5">ABC transporter, ATP-binding protein</fullName>
    </submittedName>
</protein>
<evidence type="ECO:0000256" key="3">
    <source>
        <dbReference type="ARBA" id="ARBA00022840"/>
    </source>
</evidence>
<dbReference type="Gene3D" id="3.40.50.300">
    <property type="entry name" value="P-loop containing nucleotide triphosphate hydrolases"/>
    <property type="match status" value="1"/>
</dbReference>
<dbReference type="OrthoDB" id="9801958at2"/>
<keyword evidence="1" id="KW-0813">Transport</keyword>
<feature type="domain" description="ABC transporter" evidence="4">
    <location>
        <begin position="3"/>
        <end position="195"/>
    </location>
</feature>
<evidence type="ECO:0000313" key="6">
    <source>
        <dbReference type="Proteomes" id="UP000019426"/>
    </source>
</evidence>
<dbReference type="HOGENOM" id="CLU_000604_1_22_9"/>
<accession>W6SKG1</accession>
<dbReference type="SMART" id="SM00382">
    <property type="entry name" value="AAA"/>
    <property type="match status" value="1"/>
</dbReference>
<dbReference type="InterPro" id="IPR027417">
    <property type="entry name" value="P-loop_NTPase"/>
</dbReference>
<dbReference type="PANTHER" id="PTHR42781">
    <property type="entry name" value="SPERMIDINE/PUTRESCINE IMPORT ATP-BINDING PROTEIN POTA"/>
    <property type="match status" value="1"/>
</dbReference>
<dbReference type="Pfam" id="PF00005">
    <property type="entry name" value="ABC_tran"/>
    <property type="match status" value="1"/>
</dbReference>
<dbReference type="PANTHER" id="PTHR42781:SF8">
    <property type="entry name" value="BICARBONATE TRANSPORT ATP-BINDING PROTEIN CMPC"/>
    <property type="match status" value="1"/>
</dbReference>
<dbReference type="InterPro" id="IPR050093">
    <property type="entry name" value="ABC_SmlMolc_Importer"/>
</dbReference>
<dbReference type="RefSeq" id="WP_044040523.1">
    <property type="nucleotide sequence ID" value="NZ_HG917869.1"/>
</dbReference>
<dbReference type="Proteomes" id="UP000019426">
    <property type="component" value="Chromosome M2/40_rep2"/>
</dbReference>
<organism evidence="5 6">
    <name type="scientific">Clostridium bornimense</name>
    <dbReference type="NCBI Taxonomy" id="1216932"/>
    <lineage>
        <taxon>Bacteria</taxon>
        <taxon>Bacillati</taxon>
        <taxon>Bacillota</taxon>
        <taxon>Clostridia</taxon>
        <taxon>Eubacteriales</taxon>
        <taxon>Clostridiaceae</taxon>
        <taxon>Clostridium</taxon>
    </lineage>
</organism>